<accession>A0A8H2VC26</accession>
<reference evidence="2 3" key="1">
    <citation type="submission" date="2020-05" db="EMBL/GenBank/DDBJ databases">
        <authorList>
            <person name="Casaregola S."/>
            <person name="Devillers H."/>
            <person name="Grondin C."/>
        </authorList>
    </citation>
    <scope>NUCLEOTIDE SEQUENCE [LARGE SCALE GENOMIC DNA]</scope>
    <source>
        <strain evidence="2 3">CLIB 1767</strain>
    </source>
</reference>
<comment type="caution">
    <text evidence="2">The sequence shown here is derived from an EMBL/GenBank/DDBJ whole genome shotgun (WGS) entry which is preliminary data.</text>
</comment>
<proteinExistence type="predicted"/>
<keyword evidence="1" id="KW-0812">Transmembrane</keyword>
<feature type="transmembrane region" description="Helical" evidence="1">
    <location>
        <begin position="292"/>
        <end position="310"/>
    </location>
</feature>
<sequence length="386" mass="44276">MQNTTTTQGLPVSTICHNLFEICTFKSVSKFPVATPFKAFNIVGEQLCQLNPPNWTTGFKYILEDYNGPLVIFVKDQKHEDYGKALNTHSRWCQTTTNNILFRRVSLTWYDEYTIKEGLSEQKGINCFIEGNLFCVLGDFPDIQINLVELFGNTLVQVHENKNLVMIGIFYFLMQKIGNHIQLLKNDLLKKEKKNQNVAYIFSSKMNSYLRKRCDNLTELSKMIFQGKEFLTLIEDHLENLEVDKNSTFMAPISKDVRSNFDQKIRECSLTLLCLENNLAEAHEKLHKCLKIIPYAVGCLLATMCISKVVEMIVHKVAGKTEHSFEGLTIAFISEVIVCLLYVIIYFWYNGVRLRLGITFPSCKLDMSKFRVAPKQEDISDGPSVP</sequence>
<dbReference type="Proteomes" id="UP000644660">
    <property type="component" value="Unassembled WGS sequence"/>
</dbReference>
<dbReference type="AlphaFoldDB" id="A0A8H2VC26"/>
<feature type="transmembrane region" description="Helical" evidence="1">
    <location>
        <begin position="330"/>
        <end position="349"/>
    </location>
</feature>
<dbReference type="GeneID" id="64855656"/>
<evidence type="ECO:0000256" key="1">
    <source>
        <dbReference type="SAM" id="Phobius"/>
    </source>
</evidence>
<organism evidence="2 3">
    <name type="scientific">Maudiozyma barnettii</name>
    <dbReference type="NCBI Taxonomy" id="61262"/>
    <lineage>
        <taxon>Eukaryota</taxon>
        <taxon>Fungi</taxon>
        <taxon>Dikarya</taxon>
        <taxon>Ascomycota</taxon>
        <taxon>Saccharomycotina</taxon>
        <taxon>Saccharomycetes</taxon>
        <taxon>Saccharomycetales</taxon>
        <taxon>Saccharomycetaceae</taxon>
        <taxon>Maudiozyma</taxon>
    </lineage>
</organism>
<evidence type="ECO:0000313" key="2">
    <source>
        <dbReference type="EMBL" id="CAB4252527.1"/>
    </source>
</evidence>
<keyword evidence="1" id="KW-1133">Transmembrane helix</keyword>
<dbReference type="EMBL" id="CAEFZW010000001">
    <property type="protein sequence ID" value="CAB4252527.1"/>
    <property type="molecule type" value="Genomic_DNA"/>
</dbReference>
<keyword evidence="1" id="KW-0472">Membrane</keyword>
<evidence type="ECO:0000313" key="3">
    <source>
        <dbReference type="Proteomes" id="UP000644660"/>
    </source>
</evidence>
<keyword evidence="3" id="KW-1185">Reference proteome</keyword>
<gene>
    <name evidence="2" type="ORF">KABA2_01S15664</name>
</gene>
<protein>
    <submittedName>
        <fullName evidence="2">Uncharacterized protein</fullName>
    </submittedName>
</protein>
<dbReference type="RefSeq" id="XP_041404565.1">
    <property type="nucleotide sequence ID" value="XM_041548631.1"/>
</dbReference>
<name>A0A8H2VC26_9SACH</name>